<dbReference type="InterPro" id="IPR020891">
    <property type="entry name" value="UPF0758_CS"/>
</dbReference>
<dbReference type="GO" id="GO:0006508">
    <property type="term" value="P:proteolysis"/>
    <property type="evidence" value="ECO:0007669"/>
    <property type="project" value="UniProtKB-KW"/>
</dbReference>
<dbReference type="InterPro" id="IPR001405">
    <property type="entry name" value="UPF0758"/>
</dbReference>
<dbReference type="GO" id="GO:0046872">
    <property type="term" value="F:metal ion binding"/>
    <property type="evidence" value="ECO:0007669"/>
    <property type="project" value="UniProtKB-KW"/>
</dbReference>
<evidence type="ECO:0000259" key="6">
    <source>
        <dbReference type="PROSITE" id="PS50249"/>
    </source>
</evidence>
<organism evidence="7 8">
    <name type="scientific">Solitalea longa</name>
    <dbReference type="NCBI Taxonomy" id="2079460"/>
    <lineage>
        <taxon>Bacteria</taxon>
        <taxon>Pseudomonadati</taxon>
        <taxon>Bacteroidota</taxon>
        <taxon>Sphingobacteriia</taxon>
        <taxon>Sphingobacteriales</taxon>
        <taxon>Sphingobacteriaceae</taxon>
        <taxon>Solitalea</taxon>
    </lineage>
</organism>
<feature type="domain" description="MPN" evidence="6">
    <location>
        <begin position="29"/>
        <end position="154"/>
    </location>
</feature>
<dbReference type="InterPro" id="IPR037518">
    <property type="entry name" value="MPN"/>
</dbReference>
<evidence type="ECO:0000256" key="4">
    <source>
        <dbReference type="ARBA" id="ARBA00022833"/>
    </source>
</evidence>
<evidence type="ECO:0000256" key="3">
    <source>
        <dbReference type="ARBA" id="ARBA00022801"/>
    </source>
</evidence>
<keyword evidence="3" id="KW-0378">Hydrolase</keyword>
<dbReference type="GO" id="GO:0008237">
    <property type="term" value="F:metallopeptidase activity"/>
    <property type="evidence" value="ECO:0007669"/>
    <property type="project" value="UniProtKB-KW"/>
</dbReference>
<sequence length="154" mass="17112">MKKQATTLPLVSEISLSYYPKVKSSEMKMIRTSKDAYDIFMESWDKGLIEFLEEFKVLLLKRNQKVIGLYPVSLGGVSGTVVDAKVIFVAALLSHASTIILCHNHPSGNLQPSEPDIRITRQLKEAGKVLNIDVLDHLIVSSEGYFSFGDEGLL</sequence>
<gene>
    <name evidence="7" type="ORF">C3K47_08770</name>
</gene>
<keyword evidence="2" id="KW-0479">Metal-binding</keyword>
<dbReference type="PANTHER" id="PTHR30471:SF3">
    <property type="entry name" value="UPF0758 PROTEIN YEES-RELATED"/>
    <property type="match status" value="1"/>
</dbReference>
<dbReference type="Gene3D" id="3.40.140.10">
    <property type="entry name" value="Cytidine Deaminase, domain 2"/>
    <property type="match status" value="1"/>
</dbReference>
<reference evidence="7 8" key="1">
    <citation type="submission" date="2018-01" db="EMBL/GenBank/DDBJ databases">
        <authorList>
            <person name="Gaut B.S."/>
            <person name="Morton B.R."/>
            <person name="Clegg M.T."/>
            <person name="Duvall M.R."/>
        </authorList>
    </citation>
    <scope>NUCLEOTIDE SEQUENCE [LARGE SCALE GENOMIC DNA]</scope>
    <source>
        <strain evidence="7 8">HR-AV</strain>
    </source>
</reference>
<dbReference type="EMBL" id="PQVF01000005">
    <property type="protein sequence ID" value="POY37140.1"/>
    <property type="molecule type" value="Genomic_DNA"/>
</dbReference>
<evidence type="ECO:0000256" key="2">
    <source>
        <dbReference type="ARBA" id="ARBA00022723"/>
    </source>
</evidence>
<dbReference type="PANTHER" id="PTHR30471">
    <property type="entry name" value="DNA REPAIR PROTEIN RADC"/>
    <property type="match status" value="1"/>
</dbReference>
<dbReference type="OrthoDB" id="9804482at2"/>
<dbReference type="CDD" id="cd08071">
    <property type="entry name" value="MPN_DUF2466"/>
    <property type="match status" value="1"/>
</dbReference>
<evidence type="ECO:0000256" key="1">
    <source>
        <dbReference type="ARBA" id="ARBA00022670"/>
    </source>
</evidence>
<dbReference type="PROSITE" id="PS01302">
    <property type="entry name" value="UPF0758"/>
    <property type="match status" value="1"/>
</dbReference>
<protein>
    <submittedName>
        <fullName evidence="7">DNA repair protein</fullName>
    </submittedName>
</protein>
<evidence type="ECO:0000256" key="5">
    <source>
        <dbReference type="ARBA" id="ARBA00023049"/>
    </source>
</evidence>
<proteinExistence type="predicted"/>
<dbReference type="Pfam" id="PF04002">
    <property type="entry name" value="RadC"/>
    <property type="match status" value="1"/>
</dbReference>
<comment type="caution">
    <text evidence="7">The sequence shown here is derived from an EMBL/GenBank/DDBJ whole genome shotgun (WGS) entry which is preliminary data.</text>
</comment>
<keyword evidence="5" id="KW-0482">Metalloprotease</keyword>
<keyword evidence="8" id="KW-1185">Reference proteome</keyword>
<name>A0A2S5A3H8_9SPHI</name>
<accession>A0A2S5A3H8</accession>
<dbReference type="AlphaFoldDB" id="A0A2S5A3H8"/>
<evidence type="ECO:0000313" key="8">
    <source>
        <dbReference type="Proteomes" id="UP000236893"/>
    </source>
</evidence>
<dbReference type="PROSITE" id="PS50249">
    <property type="entry name" value="MPN"/>
    <property type="match status" value="1"/>
</dbReference>
<evidence type="ECO:0000313" key="7">
    <source>
        <dbReference type="EMBL" id="POY37140.1"/>
    </source>
</evidence>
<dbReference type="InterPro" id="IPR025657">
    <property type="entry name" value="RadC_JAB"/>
</dbReference>
<dbReference type="RefSeq" id="WP_103788750.1">
    <property type="nucleotide sequence ID" value="NZ_PQVF01000005.1"/>
</dbReference>
<keyword evidence="4" id="KW-0862">Zinc</keyword>
<keyword evidence="1" id="KW-0645">Protease</keyword>
<dbReference type="Proteomes" id="UP000236893">
    <property type="component" value="Unassembled WGS sequence"/>
</dbReference>